<dbReference type="PROSITE" id="PS51918">
    <property type="entry name" value="RADICAL_SAM"/>
    <property type="match status" value="1"/>
</dbReference>
<organism evidence="19 20">
    <name type="scientific">Neomoorella thermoacetica</name>
    <name type="common">Clostridium thermoaceticum</name>
    <dbReference type="NCBI Taxonomy" id="1525"/>
    <lineage>
        <taxon>Bacteria</taxon>
        <taxon>Bacillati</taxon>
        <taxon>Bacillota</taxon>
        <taxon>Clostridia</taxon>
        <taxon>Neomoorellales</taxon>
        <taxon>Neomoorellaceae</taxon>
        <taxon>Neomoorella</taxon>
    </lineage>
</organism>
<dbReference type="CDD" id="cd01335">
    <property type="entry name" value="Radical_SAM"/>
    <property type="match status" value="1"/>
</dbReference>
<dbReference type="InterPro" id="IPR007197">
    <property type="entry name" value="rSAM"/>
</dbReference>
<gene>
    <name evidence="19" type="primary">bioB_3</name>
    <name evidence="16" type="synonym">bioB</name>
    <name evidence="19" type="ORF">MOTE_08230</name>
</gene>
<dbReference type="AlphaFoldDB" id="A0A1J5NMN4"/>
<dbReference type="OrthoDB" id="9786826at2"/>
<evidence type="ECO:0000256" key="7">
    <source>
        <dbReference type="ARBA" id="ARBA00022691"/>
    </source>
</evidence>
<keyword evidence="7 16" id="KW-0949">S-adenosyl-L-methionine</keyword>
<evidence type="ECO:0000256" key="17">
    <source>
        <dbReference type="PIRSR" id="PIRSR001619-1"/>
    </source>
</evidence>
<evidence type="ECO:0000256" key="14">
    <source>
        <dbReference type="ARBA" id="ARBA00057568"/>
    </source>
</evidence>
<comment type="cofactor">
    <cofactor evidence="16 17">
        <name>[4Fe-4S] cluster</name>
        <dbReference type="ChEBI" id="CHEBI:49883"/>
    </cofactor>
    <text evidence="16 17">Binds 1 [4Fe-4S] cluster. The cluster is coordinated with 3 cysteines and an exchangeable S-adenosyl-L-methionine.</text>
</comment>
<proteinExistence type="inferred from homology"/>
<dbReference type="FunFam" id="3.20.20.70:FF:000026">
    <property type="entry name" value="Biotin synthase"/>
    <property type="match status" value="1"/>
</dbReference>
<comment type="subunit">
    <text evidence="3 16">Homodimer.</text>
</comment>
<dbReference type="HAMAP" id="MF_01694">
    <property type="entry name" value="BioB"/>
    <property type="match status" value="1"/>
</dbReference>
<dbReference type="PANTHER" id="PTHR22976:SF2">
    <property type="entry name" value="BIOTIN SYNTHASE, MITOCHONDRIAL"/>
    <property type="match status" value="1"/>
</dbReference>
<dbReference type="InterPro" id="IPR002684">
    <property type="entry name" value="Biotin_synth/BioAB"/>
</dbReference>
<dbReference type="PIRSF" id="PIRSF001619">
    <property type="entry name" value="Biotin_synth"/>
    <property type="match status" value="1"/>
</dbReference>
<evidence type="ECO:0000256" key="8">
    <source>
        <dbReference type="ARBA" id="ARBA00022714"/>
    </source>
</evidence>
<comment type="similarity">
    <text evidence="2 16">Belongs to the radical SAM superfamily. Biotin synthase family.</text>
</comment>
<dbReference type="SUPFAM" id="SSF102114">
    <property type="entry name" value="Radical SAM enzymes"/>
    <property type="match status" value="1"/>
</dbReference>
<feature type="binding site" evidence="16 17">
    <location>
        <position position="73"/>
    </location>
    <ligand>
        <name>[4Fe-4S] cluster</name>
        <dbReference type="ChEBI" id="CHEBI:49883"/>
        <note>4Fe-4S-S-AdoMet</note>
    </ligand>
</feature>
<accession>A0A1J5NMN4</accession>
<comment type="catalytic activity">
    <reaction evidence="13 16">
        <text>(4R,5S)-dethiobiotin + (sulfur carrier)-SH + 2 reduced [2Fe-2S]-[ferredoxin] + 2 S-adenosyl-L-methionine = (sulfur carrier)-H + biotin + 2 5'-deoxyadenosine + 2 L-methionine + 2 oxidized [2Fe-2S]-[ferredoxin]</text>
        <dbReference type="Rhea" id="RHEA:22060"/>
        <dbReference type="Rhea" id="RHEA-COMP:10000"/>
        <dbReference type="Rhea" id="RHEA-COMP:10001"/>
        <dbReference type="Rhea" id="RHEA-COMP:14737"/>
        <dbReference type="Rhea" id="RHEA-COMP:14739"/>
        <dbReference type="ChEBI" id="CHEBI:17319"/>
        <dbReference type="ChEBI" id="CHEBI:29917"/>
        <dbReference type="ChEBI" id="CHEBI:33737"/>
        <dbReference type="ChEBI" id="CHEBI:33738"/>
        <dbReference type="ChEBI" id="CHEBI:57586"/>
        <dbReference type="ChEBI" id="CHEBI:57844"/>
        <dbReference type="ChEBI" id="CHEBI:59789"/>
        <dbReference type="ChEBI" id="CHEBI:64428"/>
        <dbReference type="ChEBI" id="CHEBI:149473"/>
        <dbReference type="EC" id="2.8.1.6"/>
    </reaction>
</comment>
<dbReference type="UniPathway" id="UPA00078">
    <property type="reaction ID" value="UER00162"/>
</dbReference>
<evidence type="ECO:0000256" key="3">
    <source>
        <dbReference type="ARBA" id="ARBA00011738"/>
    </source>
</evidence>
<dbReference type="SFLD" id="SFLDG01060">
    <property type="entry name" value="BATS_domain_containing"/>
    <property type="match status" value="1"/>
</dbReference>
<keyword evidence="9 16" id="KW-0479">Metal-binding</keyword>
<dbReference type="EC" id="2.8.1.6" evidence="4 16"/>
<feature type="domain" description="Radical SAM core" evidence="18">
    <location>
        <begin position="51"/>
        <end position="282"/>
    </location>
</feature>
<keyword evidence="8 16" id="KW-0001">2Fe-2S</keyword>
<dbReference type="Pfam" id="PF04055">
    <property type="entry name" value="Radical_SAM"/>
    <property type="match status" value="1"/>
</dbReference>
<keyword evidence="6 16" id="KW-0808">Transferase</keyword>
<dbReference type="EMBL" id="MDDC01000005">
    <property type="protein sequence ID" value="OIQ60417.1"/>
    <property type="molecule type" value="Genomic_DNA"/>
</dbReference>
<comment type="pathway">
    <text evidence="1 16">Cofactor biosynthesis; biotin biosynthesis; biotin from 7,8-diaminononanoate: step 2/2.</text>
</comment>
<evidence type="ECO:0000256" key="9">
    <source>
        <dbReference type="ARBA" id="ARBA00022723"/>
    </source>
</evidence>
<comment type="caution">
    <text evidence="19">The sequence shown here is derived from an EMBL/GenBank/DDBJ whole genome shotgun (WGS) entry which is preliminary data.</text>
</comment>
<comment type="caution">
    <text evidence="16">Lacks conserved residue(s) required for the propagation of feature annotation.</text>
</comment>
<keyword evidence="10 16" id="KW-0093">Biotin biosynthesis</keyword>
<evidence type="ECO:0000256" key="5">
    <source>
        <dbReference type="ARBA" id="ARBA00022485"/>
    </source>
</evidence>
<feature type="binding site" evidence="17">
    <location>
        <position position="112"/>
    </location>
    <ligand>
        <name>[2Fe-2S] cluster</name>
        <dbReference type="ChEBI" id="CHEBI:190135"/>
    </ligand>
</feature>
<feature type="binding site" evidence="16 17">
    <location>
        <position position="277"/>
    </location>
    <ligand>
        <name>[2Fe-2S] cluster</name>
        <dbReference type="ChEBI" id="CHEBI:190135"/>
    </ligand>
</feature>
<evidence type="ECO:0000256" key="2">
    <source>
        <dbReference type="ARBA" id="ARBA00010765"/>
    </source>
</evidence>
<dbReference type="NCBIfam" id="TIGR00433">
    <property type="entry name" value="bioB"/>
    <property type="match status" value="1"/>
</dbReference>
<reference evidence="19 20" key="1">
    <citation type="submission" date="2016-08" db="EMBL/GenBank/DDBJ databases">
        <title>Genome-based comparison of Moorella thermoacetic strains.</title>
        <authorList>
            <person name="Poehlein A."/>
            <person name="Bengelsdorf F.R."/>
            <person name="Esser C."/>
            <person name="Duerre P."/>
            <person name="Daniel R."/>
        </authorList>
    </citation>
    <scope>NUCLEOTIDE SEQUENCE [LARGE SCALE GENOMIC DNA]</scope>
    <source>
        <strain evidence="19 20">DSM 21394</strain>
    </source>
</reference>
<evidence type="ECO:0000256" key="1">
    <source>
        <dbReference type="ARBA" id="ARBA00004942"/>
    </source>
</evidence>
<dbReference type="InterPro" id="IPR013785">
    <property type="entry name" value="Aldolase_TIM"/>
</dbReference>
<evidence type="ECO:0000313" key="19">
    <source>
        <dbReference type="EMBL" id="OIQ60417.1"/>
    </source>
</evidence>
<protein>
    <recommendedName>
        <fullName evidence="15 16">Biotin synthase</fullName>
        <ecNumber evidence="4 16">2.8.1.6</ecNumber>
    </recommendedName>
</protein>
<dbReference type="PANTHER" id="PTHR22976">
    <property type="entry name" value="BIOTIN SYNTHASE"/>
    <property type="match status" value="1"/>
</dbReference>
<dbReference type="InterPro" id="IPR058240">
    <property type="entry name" value="rSAM_sf"/>
</dbReference>
<evidence type="ECO:0000256" key="12">
    <source>
        <dbReference type="ARBA" id="ARBA00023014"/>
    </source>
</evidence>
<comment type="function">
    <text evidence="14 16">Catalyzes the conversion of dethiobiotin (DTB) to biotin by the insertion of a sulfur atom into dethiobiotin via a radical-based mechanism.</text>
</comment>
<dbReference type="Proteomes" id="UP000182811">
    <property type="component" value="Unassembled WGS sequence"/>
</dbReference>
<dbReference type="InterPro" id="IPR024177">
    <property type="entry name" value="Biotin_synthase"/>
</dbReference>
<dbReference type="InterPro" id="IPR010722">
    <property type="entry name" value="BATS_dom"/>
</dbReference>
<keyword evidence="12 16" id="KW-0411">Iron-sulfur</keyword>
<comment type="cofactor">
    <cofactor evidence="17">
        <name>[2Fe-2S] cluster</name>
        <dbReference type="ChEBI" id="CHEBI:190135"/>
    </cofactor>
    <text evidence="17">Binds 1 [2Fe-2S] cluster. The cluster is coordinated with 3 cysteines and 1 arginine.</text>
</comment>
<name>A0A1J5NMN4_NEOTH</name>
<dbReference type="Gene3D" id="3.20.20.70">
    <property type="entry name" value="Aldolase class I"/>
    <property type="match status" value="1"/>
</dbReference>
<keyword evidence="11 16" id="KW-0408">Iron</keyword>
<dbReference type="GO" id="GO:0051539">
    <property type="term" value="F:4 iron, 4 sulfur cluster binding"/>
    <property type="evidence" value="ECO:0007669"/>
    <property type="project" value="UniProtKB-KW"/>
</dbReference>
<dbReference type="InterPro" id="IPR006638">
    <property type="entry name" value="Elp3/MiaA/NifB-like_rSAM"/>
</dbReference>
<dbReference type="SFLD" id="SFLDG01278">
    <property type="entry name" value="biotin_synthase_like"/>
    <property type="match status" value="1"/>
</dbReference>
<evidence type="ECO:0000256" key="4">
    <source>
        <dbReference type="ARBA" id="ARBA00012236"/>
    </source>
</evidence>
<feature type="binding site" evidence="16 17">
    <location>
        <position position="147"/>
    </location>
    <ligand>
        <name>[2Fe-2S] cluster</name>
        <dbReference type="ChEBI" id="CHEBI:190135"/>
    </ligand>
</feature>
<evidence type="ECO:0000313" key="20">
    <source>
        <dbReference type="Proteomes" id="UP000182811"/>
    </source>
</evidence>
<dbReference type="SFLD" id="SFLDS00029">
    <property type="entry name" value="Radical_SAM"/>
    <property type="match status" value="1"/>
</dbReference>
<evidence type="ECO:0000259" key="18">
    <source>
        <dbReference type="PROSITE" id="PS51918"/>
    </source>
</evidence>
<feature type="binding site" evidence="16 17">
    <location>
        <position position="207"/>
    </location>
    <ligand>
        <name>[2Fe-2S] cluster</name>
        <dbReference type="ChEBI" id="CHEBI:190135"/>
    </ligand>
</feature>
<evidence type="ECO:0000256" key="6">
    <source>
        <dbReference type="ARBA" id="ARBA00022679"/>
    </source>
</evidence>
<sequence length="328" mass="36314">MGEYYSNIIKIGDRILAGGDITYEEAVLLGKARGSDIFLLCGFASEIREKFAGNKVDLCSVINAKSGNCPEDCAFCSQSAHYNTDIRCYPLMSEDEIVEQAIQKEKNGAKHCDIATSGLGYNGDEEEFEAIIRAFKKMKEKTNLKLCACLGTLTRKAAQKLAAAGVERYNHNLETARSFFHNIVTTHTYDERIETIRYAKEAGMEVCSGTIIGMGETMEQRIEHTFLLKELDVDAVPVNVLNPIKGTRLEGAKPLSAMEIIKTFAIIRFILPDKNIRYAGGREVNLRSLQPLGFIAGLNGMLIGNYLTTPGQGADKDIQMLEDLQLDY</sequence>
<keyword evidence="5 16" id="KW-0004">4Fe-4S</keyword>
<evidence type="ECO:0000256" key="10">
    <source>
        <dbReference type="ARBA" id="ARBA00022756"/>
    </source>
</evidence>
<dbReference type="GO" id="GO:0005506">
    <property type="term" value="F:iron ion binding"/>
    <property type="evidence" value="ECO:0007669"/>
    <property type="project" value="UniProtKB-UniRule"/>
</dbReference>
<dbReference type="GO" id="GO:0004076">
    <property type="term" value="F:biotin synthase activity"/>
    <property type="evidence" value="ECO:0007669"/>
    <property type="project" value="UniProtKB-UniRule"/>
</dbReference>
<feature type="binding site" evidence="16 17">
    <location>
        <position position="76"/>
    </location>
    <ligand>
        <name>[4Fe-4S] cluster</name>
        <dbReference type="ChEBI" id="CHEBI:49883"/>
        <note>4Fe-4S-S-AdoMet</note>
    </ligand>
</feature>
<dbReference type="GO" id="GO:0051537">
    <property type="term" value="F:2 iron, 2 sulfur cluster binding"/>
    <property type="evidence" value="ECO:0007669"/>
    <property type="project" value="UniProtKB-KW"/>
</dbReference>
<evidence type="ECO:0000256" key="13">
    <source>
        <dbReference type="ARBA" id="ARBA00051157"/>
    </source>
</evidence>
<dbReference type="SMART" id="SM00729">
    <property type="entry name" value="Elp3"/>
    <property type="match status" value="1"/>
</dbReference>
<dbReference type="GO" id="GO:0009102">
    <property type="term" value="P:biotin biosynthetic process"/>
    <property type="evidence" value="ECO:0007669"/>
    <property type="project" value="UniProtKB-UniRule"/>
</dbReference>
<evidence type="ECO:0000256" key="11">
    <source>
        <dbReference type="ARBA" id="ARBA00023004"/>
    </source>
</evidence>
<dbReference type="Pfam" id="PF06968">
    <property type="entry name" value="BATS"/>
    <property type="match status" value="1"/>
</dbReference>
<evidence type="ECO:0000256" key="16">
    <source>
        <dbReference type="HAMAP-Rule" id="MF_01694"/>
    </source>
</evidence>
<feature type="binding site" evidence="16 17">
    <location>
        <position position="69"/>
    </location>
    <ligand>
        <name>[4Fe-4S] cluster</name>
        <dbReference type="ChEBI" id="CHEBI:49883"/>
        <note>4Fe-4S-S-AdoMet</note>
    </ligand>
</feature>
<comment type="cofactor">
    <cofactor evidence="16">
        <name>[2Fe-2S] cluster</name>
        <dbReference type="ChEBI" id="CHEBI:190135"/>
    </cofactor>
    <text evidence="16">Binds 1 [2Fe-2S] cluster. The cluster is coordinated with 3 cysteines and 1 arginine.</text>
</comment>
<dbReference type="SMART" id="SM00876">
    <property type="entry name" value="BATS"/>
    <property type="match status" value="1"/>
</dbReference>
<evidence type="ECO:0000256" key="15">
    <source>
        <dbReference type="ARBA" id="ARBA00070199"/>
    </source>
</evidence>